<protein>
    <submittedName>
        <fullName evidence="2">Uncharacterized protein</fullName>
    </submittedName>
</protein>
<dbReference type="EMBL" id="VSRR010000207">
    <property type="protein sequence ID" value="MPC12274.1"/>
    <property type="molecule type" value="Genomic_DNA"/>
</dbReference>
<dbReference type="Proteomes" id="UP000324222">
    <property type="component" value="Unassembled WGS sequence"/>
</dbReference>
<feature type="region of interest" description="Disordered" evidence="1">
    <location>
        <begin position="64"/>
        <end position="89"/>
    </location>
</feature>
<evidence type="ECO:0000313" key="3">
    <source>
        <dbReference type="Proteomes" id="UP000324222"/>
    </source>
</evidence>
<reference evidence="2 3" key="1">
    <citation type="submission" date="2019-05" db="EMBL/GenBank/DDBJ databases">
        <title>Another draft genome of Portunus trituberculatus and its Hox gene families provides insights of decapod evolution.</title>
        <authorList>
            <person name="Jeong J.-H."/>
            <person name="Song I."/>
            <person name="Kim S."/>
            <person name="Choi T."/>
            <person name="Kim D."/>
            <person name="Ryu S."/>
            <person name="Kim W."/>
        </authorList>
    </citation>
    <scope>NUCLEOTIDE SEQUENCE [LARGE SCALE GENOMIC DNA]</scope>
    <source>
        <tissue evidence="2">Muscle</tissue>
    </source>
</reference>
<name>A0A5B7CUC5_PORTR</name>
<organism evidence="2 3">
    <name type="scientific">Portunus trituberculatus</name>
    <name type="common">Swimming crab</name>
    <name type="synonym">Neptunus trituberculatus</name>
    <dbReference type="NCBI Taxonomy" id="210409"/>
    <lineage>
        <taxon>Eukaryota</taxon>
        <taxon>Metazoa</taxon>
        <taxon>Ecdysozoa</taxon>
        <taxon>Arthropoda</taxon>
        <taxon>Crustacea</taxon>
        <taxon>Multicrustacea</taxon>
        <taxon>Malacostraca</taxon>
        <taxon>Eumalacostraca</taxon>
        <taxon>Eucarida</taxon>
        <taxon>Decapoda</taxon>
        <taxon>Pleocyemata</taxon>
        <taxon>Brachyura</taxon>
        <taxon>Eubrachyura</taxon>
        <taxon>Portunoidea</taxon>
        <taxon>Portunidae</taxon>
        <taxon>Portuninae</taxon>
        <taxon>Portunus</taxon>
    </lineage>
</organism>
<comment type="caution">
    <text evidence="2">The sequence shown here is derived from an EMBL/GenBank/DDBJ whole genome shotgun (WGS) entry which is preliminary data.</text>
</comment>
<evidence type="ECO:0000313" key="2">
    <source>
        <dbReference type="EMBL" id="MPC12274.1"/>
    </source>
</evidence>
<gene>
    <name evidence="2" type="ORF">E2C01_004956</name>
</gene>
<evidence type="ECO:0000256" key="1">
    <source>
        <dbReference type="SAM" id="MobiDB-lite"/>
    </source>
</evidence>
<dbReference type="AlphaFoldDB" id="A0A5B7CUC5"/>
<proteinExistence type="predicted"/>
<keyword evidence="3" id="KW-1185">Reference proteome</keyword>
<sequence length="89" mass="10092">MLVKANYEGYVEANNLCIMCHKLALRMLPKRQHEEAVVVAGGWLRGCDAWVVAIAAVVVAVEEEEEEEEGGRSEEVWDWEEDGPSVFWE</sequence>
<accession>A0A5B7CUC5</accession>